<name>A0A859DRX2_9FIRM</name>
<dbReference type="Proteomes" id="UP000509623">
    <property type="component" value="Chromosome"/>
</dbReference>
<evidence type="ECO:0000313" key="2">
    <source>
        <dbReference type="EMBL" id="QKO30414.1"/>
    </source>
</evidence>
<dbReference type="Proteomes" id="UP000501316">
    <property type="component" value="Chromosome"/>
</dbReference>
<evidence type="ECO:0000313" key="3">
    <source>
        <dbReference type="Proteomes" id="UP000501316"/>
    </source>
</evidence>
<sequence>MANIDYHSFCAHFKDGKDIQEAGFYLFNDQTETVCYLKFLPERKNPYWVNSCDVPDGVSFPSLEELMTSRIFNRKSLQENWDNVYMLSINGMHLEDWRETLQT</sequence>
<protein>
    <submittedName>
        <fullName evidence="1">Uncharacterized protein</fullName>
    </submittedName>
</protein>
<dbReference type="EMBL" id="CP046051">
    <property type="protein sequence ID" value="QKN24570.1"/>
    <property type="molecule type" value="Genomic_DNA"/>
</dbReference>
<organism evidence="1 3">
    <name type="scientific">Caproicibacterium lactatifermentans</name>
    <dbReference type="NCBI Taxonomy" id="2666138"/>
    <lineage>
        <taxon>Bacteria</taxon>
        <taxon>Bacillati</taxon>
        <taxon>Bacillota</taxon>
        <taxon>Clostridia</taxon>
        <taxon>Eubacteriales</taxon>
        <taxon>Oscillospiraceae</taxon>
        <taxon>Caproicibacterium</taxon>
    </lineage>
</organism>
<dbReference type="AlphaFoldDB" id="A0A859DRX2"/>
<evidence type="ECO:0000313" key="4">
    <source>
        <dbReference type="Proteomes" id="UP000509623"/>
    </source>
</evidence>
<dbReference type="RefSeq" id="WP_086035093.1">
    <property type="nucleotide sequence ID" value="NZ_CP046051.1"/>
</dbReference>
<reference evidence="2" key="3">
    <citation type="journal article" date="2022" name="Int. J. Syst. Evol. Microbiol.">
        <title>Caproicibacterium lactatifermentans sp. nov., isolated from pit clay used for the production of Chinese strong aroma-type liquor.</title>
        <authorList>
            <person name="Wang H."/>
            <person name="Gu Y."/>
            <person name="Zhao D."/>
            <person name="Qiao Z."/>
            <person name="Zheng J."/>
            <person name="Gao J."/>
            <person name="Ren C."/>
            <person name="Xu Y."/>
        </authorList>
    </citation>
    <scope>NUCLEOTIDE SEQUENCE</scope>
    <source>
        <strain evidence="2">JNU-WLY1368</strain>
    </source>
</reference>
<gene>
    <name evidence="1" type="ORF">GJQ69_08825</name>
    <name evidence="2" type="ORF">GKP14_04960</name>
</gene>
<dbReference type="KEGG" id="clf:GJQ69_08825"/>
<reference evidence="2" key="2">
    <citation type="journal article" date="2021" name="Appl. Environ. Microbiol.">
        <title>Adaptability of a Caproate-Producing Bacterium Contributes to Its Dominance in an Anaerobic Fermentation System.</title>
        <authorList>
            <person name="Wang H."/>
            <person name="Gu Y."/>
            <person name="Zhou W."/>
            <person name="Zhao D."/>
            <person name="Qiao Z."/>
            <person name="Zheng J."/>
            <person name="Gao J."/>
            <person name="Chen X."/>
            <person name="Ren C."/>
            <person name="Xu Y."/>
        </authorList>
    </citation>
    <scope>NUCLEOTIDE SEQUENCE</scope>
    <source>
        <strain evidence="2">JNU-WLY1368</strain>
    </source>
</reference>
<keyword evidence="4" id="KW-1185">Reference proteome</keyword>
<proteinExistence type="predicted"/>
<accession>A0A859DRX2</accession>
<evidence type="ECO:0000313" key="1">
    <source>
        <dbReference type="EMBL" id="QKN24570.1"/>
    </source>
</evidence>
<reference evidence="3 4" key="1">
    <citation type="submission" date="2019-11" db="EMBL/GenBank/DDBJ databases">
        <authorList>
            <person name="Ren C."/>
            <person name="Wang H."/>
            <person name="Xu Y."/>
        </authorList>
    </citation>
    <scope>NUCLEOTIDE SEQUENCE [LARGE SCALE GENOMIC DNA]</scope>
    <source>
        <strain evidence="4">JNU-WLY1368</strain>
        <strain evidence="1 3">LBM 19010</strain>
    </source>
</reference>
<dbReference type="EMBL" id="CP046161">
    <property type="protein sequence ID" value="QKO30414.1"/>
    <property type="molecule type" value="Genomic_DNA"/>
</dbReference>